<proteinExistence type="predicted"/>
<dbReference type="Pfam" id="PF07727">
    <property type="entry name" value="RVT_2"/>
    <property type="match status" value="1"/>
</dbReference>
<organism evidence="2 3">
    <name type="scientific">Lactuca sativa</name>
    <name type="common">Garden lettuce</name>
    <dbReference type="NCBI Taxonomy" id="4236"/>
    <lineage>
        <taxon>Eukaryota</taxon>
        <taxon>Viridiplantae</taxon>
        <taxon>Streptophyta</taxon>
        <taxon>Embryophyta</taxon>
        <taxon>Tracheophyta</taxon>
        <taxon>Spermatophyta</taxon>
        <taxon>Magnoliopsida</taxon>
        <taxon>eudicotyledons</taxon>
        <taxon>Gunneridae</taxon>
        <taxon>Pentapetalae</taxon>
        <taxon>asterids</taxon>
        <taxon>campanulids</taxon>
        <taxon>Asterales</taxon>
        <taxon>Asteraceae</taxon>
        <taxon>Cichorioideae</taxon>
        <taxon>Cichorieae</taxon>
        <taxon>Lactucinae</taxon>
        <taxon>Lactuca</taxon>
    </lineage>
</organism>
<protein>
    <recommendedName>
        <fullName evidence="1">Reverse transcriptase Ty1/copia-type domain-containing protein</fullName>
    </recommendedName>
</protein>
<evidence type="ECO:0000259" key="1">
    <source>
        <dbReference type="Pfam" id="PF07727"/>
    </source>
</evidence>
<gene>
    <name evidence="2" type="ORF">LSAT_V11C300135750</name>
</gene>
<evidence type="ECO:0000313" key="2">
    <source>
        <dbReference type="EMBL" id="KAJ0216448.1"/>
    </source>
</evidence>
<dbReference type="InterPro" id="IPR043502">
    <property type="entry name" value="DNA/RNA_pol_sf"/>
</dbReference>
<dbReference type="InterPro" id="IPR013103">
    <property type="entry name" value="RVT_2"/>
</dbReference>
<dbReference type="SUPFAM" id="SSF56672">
    <property type="entry name" value="DNA/RNA polymerases"/>
    <property type="match status" value="1"/>
</dbReference>
<accession>A0A9R1W2V9</accession>
<name>A0A9R1W2V9_LACSA</name>
<evidence type="ECO:0000313" key="3">
    <source>
        <dbReference type="Proteomes" id="UP000235145"/>
    </source>
</evidence>
<dbReference type="PANTHER" id="PTHR11439">
    <property type="entry name" value="GAG-POL-RELATED RETROTRANSPOSON"/>
    <property type="match status" value="1"/>
</dbReference>
<dbReference type="PANTHER" id="PTHR11439:SF486">
    <property type="entry name" value="RLK (RECEPTOR-LIKE KINASE) PROTEIN, PUTATIVE-RELATED"/>
    <property type="match status" value="1"/>
</dbReference>
<sequence length="313" mass="36490">MSNRMDEDGIMIRNKSRLVAQGFCQLEGLDYDKTFARVSILEAIRPFLDFALFKKFKVYQIDIKTTFLHEDLQEEVFRKQPPWFEIEEFPNLVYRLDKPFYDLKQAPRTWYDTLASYLLESGYKRGKIYNTLFIKHPESHIILSKVYVDDIIFGLTDKKLRLEFAEIMAKKFKMSMMGELTFFLGLQAKQLTSKLILKKFGFYYYKPAKTPMSSSLSIDTDVNATLYRGITGSLLYLTSSLPDIMFATILCDRYQANPKESHLLVVKRIFRYLKNTPNLGLWYPHDFEFKWVGYTGSDHGGCVIDRKSTSGGA</sequence>
<reference evidence="2 3" key="1">
    <citation type="journal article" date="2017" name="Nat. Commun.">
        <title>Genome assembly with in vitro proximity ligation data and whole-genome triplication in lettuce.</title>
        <authorList>
            <person name="Reyes-Chin-Wo S."/>
            <person name="Wang Z."/>
            <person name="Yang X."/>
            <person name="Kozik A."/>
            <person name="Arikit S."/>
            <person name="Song C."/>
            <person name="Xia L."/>
            <person name="Froenicke L."/>
            <person name="Lavelle D.O."/>
            <person name="Truco M.J."/>
            <person name="Xia R."/>
            <person name="Zhu S."/>
            <person name="Xu C."/>
            <person name="Xu H."/>
            <person name="Xu X."/>
            <person name="Cox K."/>
            <person name="Korf I."/>
            <person name="Meyers B.C."/>
            <person name="Michelmore R.W."/>
        </authorList>
    </citation>
    <scope>NUCLEOTIDE SEQUENCE [LARGE SCALE GENOMIC DNA]</scope>
    <source>
        <strain evidence="3">cv. Salinas</strain>
        <tissue evidence="2">Seedlings</tissue>
    </source>
</reference>
<keyword evidence="3" id="KW-1185">Reference proteome</keyword>
<dbReference type="EMBL" id="NBSK02000003">
    <property type="protein sequence ID" value="KAJ0216448.1"/>
    <property type="molecule type" value="Genomic_DNA"/>
</dbReference>
<comment type="caution">
    <text evidence="2">The sequence shown here is derived from an EMBL/GenBank/DDBJ whole genome shotgun (WGS) entry which is preliminary data.</text>
</comment>
<dbReference type="AlphaFoldDB" id="A0A9R1W2V9"/>
<dbReference type="Proteomes" id="UP000235145">
    <property type="component" value="Unassembled WGS sequence"/>
</dbReference>
<feature type="domain" description="Reverse transcriptase Ty1/copia-type" evidence="1">
    <location>
        <begin position="7"/>
        <end position="202"/>
    </location>
</feature>